<evidence type="ECO:0000313" key="3">
    <source>
        <dbReference type="Proteomes" id="UP000612352"/>
    </source>
</evidence>
<sequence>MILHTVCFTLAHAPGSDEEQAFLDEARRILPAVPGVEEFTASRQVGEQSDFRFQFAMRFADQDVYAAYDAHPDHQGFVTQRWKSEVAAFQEFDFVPLEG</sequence>
<evidence type="ECO:0000259" key="1">
    <source>
        <dbReference type="PROSITE" id="PS51502"/>
    </source>
</evidence>
<dbReference type="Gene3D" id="3.30.70.100">
    <property type="match status" value="1"/>
</dbReference>
<dbReference type="InterPro" id="IPR013097">
    <property type="entry name" value="Dabb"/>
</dbReference>
<dbReference type="Pfam" id="PF07876">
    <property type="entry name" value="Dabb"/>
    <property type="match status" value="1"/>
</dbReference>
<dbReference type="SMART" id="SM00886">
    <property type="entry name" value="Dabb"/>
    <property type="match status" value="1"/>
</dbReference>
<dbReference type="PROSITE" id="PS51502">
    <property type="entry name" value="S_R_A_B_BARREL"/>
    <property type="match status" value="1"/>
</dbReference>
<dbReference type="EMBL" id="JAEDAJ010000005">
    <property type="protein sequence ID" value="MBK0331829.1"/>
    <property type="molecule type" value="Genomic_DNA"/>
</dbReference>
<evidence type="ECO:0000313" key="2">
    <source>
        <dbReference type="EMBL" id="MBK0331829.1"/>
    </source>
</evidence>
<accession>A0ABS1BB31</accession>
<proteinExistence type="predicted"/>
<dbReference type="RefSeq" id="WP_200502526.1">
    <property type="nucleotide sequence ID" value="NZ_JAEDAJ010000005.1"/>
</dbReference>
<name>A0ABS1BB31_9MICO</name>
<reference evidence="2 3" key="1">
    <citation type="submission" date="2020-12" db="EMBL/GenBank/DDBJ databases">
        <title>Brachybacterium sp. MASK1Z-5, whole genome shotgun sequence.</title>
        <authorList>
            <person name="Tuo L."/>
        </authorList>
    </citation>
    <scope>NUCLEOTIDE SEQUENCE [LARGE SCALE GENOMIC DNA]</scope>
    <source>
        <strain evidence="2 3">MASK1Z-5</strain>
    </source>
</reference>
<dbReference type="SUPFAM" id="SSF54909">
    <property type="entry name" value="Dimeric alpha+beta barrel"/>
    <property type="match status" value="1"/>
</dbReference>
<dbReference type="InterPro" id="IPR011008">
    <property type="entry name" value="Dimeric_a/b-barrel"/>
</dbReference>
<dbReference type="Proteomes" id="UP000612352">
    <property type="component" value="Unassembled WGS sequence"/>
</dbReference>
<comment type="caution">
    <text evidence="2">The sequence shown here is derived from an EMBL/GenBank/DDBJ whole genome shotgun (WGS) entry which is preliminary data.</text>
</comment>
<keyword evidence="3" id="KW-1185">Reference proteome</keyword>
<protein>
    <submittedName>
        <fullName evidence="2">Dabb family protein</fullName>
    </submittedName>
</protein>
<feature type="domain" description="Stress-response A/B barrel" evidence="1">
    <location>
        <begin position="2"/>
        <end position="94"/>
    </location>
</feature>
<organism evidence="2 3">
    <name type="scientific">Brachybacterium halotolerans</name>
    <dbReference type="NCBI Taxonomy" id="2795215"/>
    <lineage>
        <taxon>Bacteria</taxon>
        <taxon>Bacillati</taxon>
        <taxon>Actinomycetota</taxon>
        <taxon>Actinomycetes</taxon>
        <taxon>Micrococcales</taxon>
        <taxon>Dermabacteraceae</taxon>
        <taxon>Brachybacterium</taxon>
    </lineage>
</organism>
<gene>
    <name evidence="2" type="ORF">I8D64_10470</name>
</gene>